<sequence>NIDNWIPSIIVRILIEMIISAFSIIDY</sequence>
<name>W1WCK7_9ZZZZ</name>
<protein>
    <submittedName>
        <fullName evidence="2">Uncharacterized protein</fullName>
    </submittedName>
</protein>
<comment type="caution">
    <text evidence="2">The sequence shown here is derived from an EMBL/GenBank/DDBJ whole genome shotgun (WGS) entry which is preliminary data.</text>
</comment>
<dbReference type="AlphaFoldDB" id="W1WCK7"/>
<dbReference type="EMBL" id="AZMM01018959">
    <property type="protein sequence ID" value="ETJ15873.1"/>
    <property type="molecule type" value="Genomic_DNA"/>
</dbReference>
<organism evidence="2">
    <name type="scientific">human gut metagenome</name>
    <dbReference type="NCBI Taxonomy" id="408170"/>
    <lineage>
        <taxon>unclassified sequences</taxon>
        <taxon>metagenomes</taxon>
        <taxon>organismal metagenomes</taxon>
    </lineage>
</organism>
<proteinExistence type="predicted"/>
<evidence type="ECO:0000256" key="1">
    <source>
        <dbReference type="SAM" id="Phobius"/>
    </source>
</evidence>
<keyword evidence="1" id="KW-1133">Transmembrane helix</keyword>
<evidence type="ECO:0000313" key="2">
    <source>
        <dbReference type="EMBL" id="ETJ15873.1"/>
    </source>
</evidence>
<feature type="transmembrane region" description="Helical" evidence="1">
    <location>
        <begin position="6"/>
        <end position="25"/>
    </location>
</feature>
<accession>W1WCK7</accession>
<reference evidence="2" key="1">
    <citation type="submission" date="2013-12" db="EMBL/GenBank/DDBJ databases">
        <title>A Varibaculum cambriense genome reconstructed from a premature infant gut community with otherwise low bacterial novelty that shifts toward anaerobic metabolism during the third week of life.</title>
        <authorList>
            <person name="Brown C.T."/>
            <person name="Sharon I."/>
            <person name="Thomas B.C."/>
            <person name="Castelle C.J."/>
            <person name="Morowitz M.J."/>
            <person name="Banfield J.F."/>
        </authorList>
    </citation>
    <scope>NUCLEOTIDE SEQUENCE</scope>
</reference>
<gene>
    <name evidence="2" type="ORF">Q604_UNBc4C00178G0001</name>
</gene>
<keyword evidence="1" id="KW-0472">Membrane</keyword>
<feature type="non-terminal residue" evidence="2">
    <location>
        <position position="1"/>
    </location>
</feature>
<keyword evidence="1" id="KW-0812">Transmembrane</keyword>